<dbReference type="EMBL" id="CATOUU010000089">
    <property type="protein sequence ID" value="CAI9916066.1"/>
    <property type="molecule type" value="Genomic_DNA"/>
</dbReference>
<evidence type="ECO:0000313" key="1">
    <source>
        <dbReference type="EMBL" id="CAI9916066.1"/>
    </source>
</evidence>
<keyword evidence="3" id="KW-1185">Reference proteome</keyword>
<organism evidence="1">
    <name type="scientific">Hexamita inflata</name>
    <dbReference type="NCBI Taxonomy" id="28002"/>
    <lineage>
        <taxon>Eukaryota</taxon>
        <taxon>Metamonada</taxon>
        <taxon>Diplomonadida</taxon>
        <taxon>Hexamitidae</taxon>
        <taxon>Hexamitinae</taxon>
        <taxon>Hexamita</taxon>
    </lineage>
</organism>
<dbReference type="Gene3D" id="2.40.50.140">
    <property type="entry name" value="Nucleic acid-binding proteins"/>
    <property type="match status" value="1"/>
</dbReference>
<evidence type="ECO:0000313" key="3">
    <source>
        <dbReference type="Proteomes" id="UP001642409"/>
    </source>
</evidence>
<dbReference type="EMBL" id="CAXDID020000381">
    <property type="protein sequence ID" value="CAL6084764.1"/>
    <property type="molecule type" value="Genomic_DNA"/>
</dbReference>
<gene>
    <name evidence="1" type="ORF">HINF_LOCUS3711</name>
    <name evidence="2" type="ORF">HINF_LOCUS62362</name>
</gene>
<proteinExistence type="predicted"/>
<name>A0AA86NBC6_9EUKA</name>
<dbReference type="AlphaFoldDB" id="A0AA86NBC6"/>
<sequence>MPNIFCTSPQELAKSLENYPGLESVVQSLRQSEISGYEFFQYSAQAVLTMLHLDCTNELVNMLNEVKAESIANQMQNNSMQMKYACIVEKQDKTIQLCCPTANPQIFEVHVLIQNVILVEGAVIEPGAVCECIFRQNDLVHVIVHPQSYVQPNFGQNLQQADSEDSSQFVLDEAPLSQHQDIFQIPTAPLQQQFSNLPTASEPNLSFNAEPNMFFSQPIHTEPAQQRFKLQLKESSSQPVNTKQFNPGFVSGMKLAGRVDFLIDQIGFVVVPKEIIQSKMSEDDQIKSLREFEIGTGLGLVVAFNTQYTPVQLIRGDIIEFELVPGYNYGNINTIHPAYPMLCEKSIRRTPGVIEYEEYFRNSLNTEQFTPFADSIKLISRIEKPIVSKNYLIHGNYYTGVVYTFYDNEGYGFIKSYGNLENARCYAQGFEVYFKVQTTQRQQYIPRRGDIVTFKSHWVDEKAQARDIRLKCVGDEMMQTGQCVGLCPPYAVFASQADNEELRNNLFFCKLKNVAAVVKLGQQFTFNLDPDISSHFRAGQLAPEAVPIKFGLSQSPGKTQLTTVKQLPWGNEIQFSRLHPLFKKANIVIAQPAGKVIQFTVQSTKPLILNQLGIELTIQNVLKTEQKKDKYQYVALYSTIQDKPFAIEVGDFYKVNYHGISEEYVFFTVDTVGFAIPRQWVPYASIMCPSVKLGVDLSSGEFQCLRQDDFWFVVLDECVDFESE</sequence>
<dbReference type="Proteomes" id="UP001642409">
    <property type="component" value="Unassembled WGS sequence"/>
</dbReference>
<evidence type="ECO:0000313" key="2">
    <source>
        <dbReference type="EMBL" id="CAL6084764.1"/>
    </source>
</evidence>
<accession>A0AA86NBC6</accession>
<reference evidence="2 3" key="2">
    <citation type="submission" date="2024-07" db="EMBL/GenBank/DDBJ databases">
        <authorList>
            <person name="Akdeniz Z."/>
        </authorList>
    </citation>
    <scope>NUCLEOTIDE SEQUENCE [LARGE SCALE GENOMIC DNA]</scope>
</reference>
<dbReference type="InterPro" id="IPR012340">
    <property type="entry name" value="NA-bd_OB-fold"/>
</dbReference>
<comment type="caution">
    <text evidence="1">The sequence shown here is derived from an EMBL/GenBank/DDBJ whole genome shotgun (WGS) entry which is preliminary data.</text>
</comment>
<reference evidence="1" key="1">
    <citation type="submission" date="2023-06" db="EMBL/GenBank/DDBJ databases">
        <authorList>
            <person name="Kurt Z."/>
        </authorList>
    </citation>
    <scope>NUCLEOTIDE SEQUENCE</scope>
</reference>
<protein>
    <submittedName>
        <fullName evidence="1">Uncharacterized protein</fullName>
    </submittedName>
</protein>